<dbReference type="GO" id="GO:0004601">
    <property type="term" value="F:peroxidase activity"/>
    <property type="evidence" value="ECO:0007669"/>
    <property type="project" value="UniProtKB-KW"/>
</dbReference>
<name>A0A8H3WXW4_GIGMA</name>
<dbReference type="InterPro" id="IPR010255">
    <property type="entry name" value="Haem_peroxidase_sf"/>
</dbReference>
<evidence type="ECO:0000313" key="7">
    <source>
        <dbReference type="Proteomes" id="UP000439903"/>
    </source>
</evidence>
<dbReference type="GO" id="GO:0034599">
    <property type="term" value="P:cellular response to oxidative stress"/>
    <property type="evidence" value="ECO:0007669"/>
    <property type="project" value="InterPro"/>
</dbReference>
<evidence type="ECO:0000256" key="3">
    <source>
        <dbReference type="ARBA" id="ARBA00022723"/>
    </source>
</evidence>
<keyword evidence="2" id="KW-0349">Heme</keyword>
<reference evidence="6 7" key="1">
    <citation type="journal article" date="2019" name="Environ. Microbiol.">
        <title>At the nexus of three kingdoms: the genome of the mycorrhizal fungus Gigaspora margarita provides insights into plant, endobacterial and fungal interactions.</title>
        <authorList>
            <person name="Venice F."/>
            <person name="Ghignone S."/>
            <person name="Salvioli di Fossalunga A."/>
            <person name="Amselem J."/>
            <person name="Novero M."/>
            <person name="Xianan X."/>
            <person name="Sedzielewska Toro K."/>
            <person name="Morin E."/>
            <person name="Lipzen A."/>
            <person name="Grigoriev I.V."/>
            <person name="Henrissat B."/>
            <person name="Martin F.M."/>
            <person name="Bonfante P."/>
        </authorList>
    </citation>
    <scope>NUCLEOTIDE SEQUENCE [LARGE SCALE GENOMIC DNA]</scope>
    <source>
        <strain evidence="6 7">BEG34</strain>
    </source>
</reference>
<organism evidence="6 7">
    <name type="scientific">Gigaspora margarita</name>
    <dbReference type="NCBI Taxonomy" id="4874"/>
    <lineage>
        <taxon>Eukaryota</taxon>
        <taxon>Fungi</taxon>
        <taxon>Fungi incertae sedis</taxon>
        <taxon>Mucoromycota</taxon>
        <taxon>Glomeromycotina</taxon>
        <taxon>Glomeromycetes</taxon>
        <taxon>Diversisporales</taxon>
        <taxon>Gigasporaceae</taxon>
        <taxon>Gigaspora</taxon>
    </lineage>
</organism>
<evidence type="ECO:0000256" key="1">
    <source>
        <dbReference type="ARBA" id="ARBA00022559"/>
    </source>
</evidence>
<keyword evidence="1 6" id="KW-0575">Peroxidase</keyword>
<proteinExistence type="predicted"/>
<dbReference type="PANTHER" id="PTHR31356:SF36">
    <property type="entry name" value="L-ASCORBATE PEROXIDASE 3"/>
    <property type="match status" value="1"/>
</dbReference>
<dbReference type="GO" id="GO:0046872">
    <property type="term" value="F:metal ion binding"/>
    <property type="evidence" value="ECO:0007669"/>
    <property type="project" value="UniProtKB-KW"/>
</dbReference>
<dbReference type="GO" id="GO:0042744">
    <property type="term" value="P:hydrogen peroxide catabolic process"/>
    <property type="evidence" value="ECO:0007669"/>
    <property type="project" value="TreeGrafter"/>
</dbReference>
<gene>
    <name evidence="6" type="ORF">F8M41_014080</name>
</gene>
<dbReference type="SUPFAM" id="SSF48113">
    <property type="entry name" value="Heme-dependent peroxidases"/>
    <property type="match status" value="1"/>
</dbReference>
<keyword evidence="5" id="KW-0408">Iron</keyword>
<dbReference type="GO" id="GO:0000302">
    <property type="term" value="P:response to reactive oxygen species"/>
    <property type="evidence" value="ECO:0007669"/>
    <property type="project" value="TreeGrafter"/>
</dbReference>
<dbReference type="AlphaFoldDB" id="A0A8H3WXW4"/>
<dbReference type="OrthoDB" id="2859658at2759"/>
<evidence type="ECO:0000256" key="4">
    <source>
        <dbReference type="ARBA" id="ARBA00023002"/>
    </source>
</evidence>
<evidence type="ECO:0000256" key="2">
    <source>
        <dbReference type="ARBA" id="ARBA00022617"/>
    </source>
</evidence>
<accession>A0A8H3WXW4</accession>
<evidence type="ECO:0000313" key="6">
    <source>
        <dbReference type="EMBL" id="KAF0361994.1"/>
    </source>
</evidence>
<evidence type="ECO:0000256" key="5">
    <source>
        <dbReference type="ARBA" id="ARBA00023004"/>
    </source>
</evidence>
<dbReference type="EMBL" id="WTPW01002864">
    <property type="protein sequence ID" value="KAF0361994.1"/>
    <property type="molecule type" value="Genomic_DNA"/>
</dbReference>
<comment type="caution">
    <text evidence="6">The sequence shown here is derived from an EMBL/GenBank/DDBJ whole genome shotgun (WGS) entry which is preliminary data.</text>
</comment>
<dbReference type="Gene3D" id="1.10.420.10">
    <property type="entry name" value="Peroxidase, domain 2"/>
    <property type="match status" value="1"/>
</dbReference>
<dbReference type="Proteomes" id="UP000439903">
    <property type="component" value="Unassembled WGS sequence"/>
</dbReference>
<keyword evidence="3" id="KW-0479">Metal-binding</keyword>
<dbReference type="InterPro" id="IPR044831">
    <property type="entry name" value="Ccp1-like"/>
</dbReference>
<dbReference type="PANTHER" id="PTHR31356">
    <property type="entry name" value="THYLAKOID LUMENAL 29 KDA PROTEIN, CHLOROPLASTIC-RELATED"/>
    <property type="match status" value="1"/>
</dbReference>
<keyword evidence="4" id="KW-0560">Oxidoreductase</keyword>
<sequence length="114" mass="13310">MSVIPVKSIGPIEARRILLQNFPLLSTKPTKGFETYAILTKQEWHEKKLDNGLLQYADKKDRIMMFPADMAFLNDPQFKEIVQIYAQDKQQFFKDFAEAFGKLLELGVNREEVR</sequence>
<dbReference type="GO" id="GO:0020037">
    <property type="term" value="F:heme binding"/>
    <property type="evidence" value="ECO:0007669"/>
    <property type="project" value="InterPro"/>
</dbReference>
<protein>
    <submittedName>
        <fullName evidence="6">Mitochondrial putative cytochrome c peroxidase</fullName>
    </submittedName>
</protein>
<keyword evidence="7" id="KW-1185">Reference proteome</keyword>